<accession>A0ABX3BZ07</accession>
<comment type="caution">
    <text evidence="1">The sequence shown here is derived from an EMBL/GenBank/DDBJ whole genome shotgun (WGS) entry which is preliminary data.</text>
</comment>
<protein>
    <submittedName>
        <fullName evidence="1">Uncharacterized protein</fullName>
    </submittedName>
</protein>
<dbReference type="EMBL" id="MLIH01000027">
    <property type="protein sequence ID" value="OHU08990.1"/>
    <property type="molecule type" value="Genomic_DNA"/>
</dbReference>
<name>A0ABX3BZ07_9MYCO</name>
<evidence type="ECO:0000313" key="1">
    <source>
        <dbReference type="EMBL" id="OHU08990.1"/>
    </source>
</evidence>
<dbReference type="Proteomes" id="UP000179621">
    <property type="component" value="Unassembled WGS sequence"/>
</dbReference>
<proteinExistence type="predicted"/>
<gene>
    <name evidence="1" type="ORF">BKG73_17290</name>
</gene>
<sequence length="63" mass="7224">MRTTPEAIAARARELCSESEEHHAKTWFCMTCKLLEQRLTPTYDVLAPLLNDVGAVHLTRWPD</sequence>
<reference evidence="1 2" key="1">
    <citation type="submission" date="2016-10" db="EMBL/GenBank/DDBJ databases">
        <title>Evaluation of Human, Animal and Environmental Mycobacterium chelonae Isolates by Core Genome Phylogenomic Analysis, Targeted Gene Comparison, and Anti-microbial Susceptibility Patterns: A Tale of Mistaken Identities.</title>
        <authorList>
            <person name="Fogelson S.B."/>
            <person name="Camus A.C."/>
            <person name="Lorenz W."/>
            <person name="Vasireddy R."/>
            <person name="Vasireddy S."/>
            <person name="Smith T."/>
            <person name="Brown-Elliott B.A."/>
            <person name="Wallace R.J.Jr."/>
            <person name="Hasan N.A."/>
            <person name="Reischl U."/>
            <person name="Sanchez S."/>
        </authorList>
    </citation>
    <scope>NUCLEOTIDE SEQUENCE [LARGE SCALE GENOMIC DNA]</scope>
    <source>
        <strain evidence="1 2">8528</strain>
    </source>
</reference>
<organism evidence="1 2">
    <name type="scientific">Mycobacteroides saopaulense</name>
    <dbReference type="NCBI Taxonomy" id="1578165"/>
    <lineage>
        <taxon>Bacteria</taxon>
        <taxon>Bacillati</taxon>
        <taxon>Actinomycetota</taxon>
        <taxon>Actinomycetes</taxon>
        <taxon>Mycobacteriales</taxon>
        <taxon>Mycobacteriaceae</taxon>
        <taxon>Mycobacteroides</taxon>
    </lineage>
</organism>
<evidence type="ECO:0000313" key="2">
    <source>
        <dbReference type="Proteomes" id="UP000179621"/>
    </source>
</evidence>
<keyword evidence="2" id="KW-1185">Reference proteome</keyword>